<evidence type="ECO:0000256" key="10">
    <source>
        <dbReference type="SAM" id="MobiDB-lite"/>
    </source>
</evidence>
<dbReference type="PROSITE" id="PS00237">
    <property type="entry name" value="G_PROTEIN_RECEP_F1_1"/>
    <property type="match status" value="1"/>
</dbReference>
<feature type="transmembrane region" description="Helical" evidence="11">
    <location>
        <begin position="81"/>
        <end position="104"/>
    </location>
</feature>
<keyword evidence="14" id="KW-1185">Reference proteome</keyword>
<feature type="transmembrane region" description="Helical" evidence="11">
    <location>
        <begin position="466"/>
        <end position="488"/>
    </location>
</feature>
<evidence type="ECO:0000256" key="8">
    <source>
        <dbReference type="ARBA" id="ARBA00023224"/>
    </source>
</evidence>
<protein>
    <recommendedName>
        <fullName evidence="12">G-protein coupled receptors family 1 profile domain-containing protein</fullName>
    </recommendedName>
</protein>
<evidence type="ECO:0000259" key="12">
    <source>
        <dbReference type="PROSITE" id="PS50262"/>
    </source>
</evidence>
<comment type="subcellular location">
    <subcellularLocation>
        <location evidence="1">Cell membrane</location>
        <topology evidence="1">Multi-pass membrane protein</topology>
    </subcellularLocation>
</comment>
<feature type="transmembrane region" description="Helical" evidence="11">
    <location>
        <begin position="433"/>
        <end position="454"/>
    </location>
</feature>
<evidence type="ECO:0000256" key="2">
    <source>
        <dbReference type="ARBA" id="ARBA00022475"/>
    </source>
</evidence>
<feature type="transmembrane region" description="Helical" evidence="11">
    <location>
        <begin position="41"/>
        <end position="61"/>
    </location>
</feature>
<gene>
    <name evidence="13" type="ORF">V1264_021915</name>
</gene>
<proteinExistence type="inferred from homology"/>
<dbReference type="InterPro" id="IPR017452">
    <property type="entry name" value="GPCR_Rhodpsn_7TM"/>
</dbReference>
<accession>A0AAN9AJ50</accession>
<feature type="domain" description="G-protein coupled receptors family 1 profile" evidence="12">
    <location>
        <begin position="1"/>
        <end position="486"/>
    </location>
</feature>
<keyword evidence="4 11" id="KW-1133">Transmembrane helix</keyword>
<dbReference type="Gene3D" id="1.20.1070.10">
    <property type="entry name" value="Rhodopsin 7-helix transmembrane proteins"/>
    <property type="match status" value="2"/>
</dbReference>
<reference evidence="13 14" key="1">
    <citation type="submission" date="2024-02" db="EMBL/GenBank/DDBJ databases">
        <title>Chromosome-scale genome assembly of the rough periwinkle Littorina saxatilis.</title>
        <authorList>
            <person name="De Jode A."/>
            <person name="Faria R."/>
            <person name="Formenti G."/>
            <person name="Sims Y."/>
            <person name="Smith T.P."/>
            <person name="Tracey A."/>
            <person name="Wood J.M.D."/>
            <person name="Zagrodzka Z.B."/>
            <person name="Johannesson K."/>
            <person name="Butlin R.K."/>
            <person name="Leder E.H."/>
        </authorList>
    </citation>
    <scope>NUCLEOTIDE SEQUENCE [LARGE SCALE GENOMIC DNA]</scope>
    <source>
        <strain evidence="13">Snail1</strain>
        <tissue evidence="13">Muscle</tissue>
    </source>
</reference>
<dbReference type="EMBL" id="JBAMIC010004070">
    <property type="protein sequence ID" value="KAK7087926.1"/>
    <property type="molecule type" value="Genomic_DNA"/>
</dbReference>
<keyword evidence="2" id="KW-1003">Cell membrane</keyword>
<dbReference type="PANTHER" id="PTHR24248">
    <property type="entry name" value="ADRENERGIC RECEPTOR-RELATED G-PROTEIN COUPLED RECEPTOR"/>
    <property type="match status" value="1"/>
</dbReference>
<keyword evidence="3 9" id="KW-0812">Transmembrane</keyword>
<dbReference type="PROSITE" id="PS50262">
    <property type="entry name" value="G_PROTEIN_RECEP_F1_2"/>
    <property type="match status" value="1"/>
</dbReference>
<sequence length="515" mass="57203">MMTTTFCCMVSILHQTLISLDRYLALSRPLHYPGLVTPRRLLAAIACTWLASLAVLMLNLLPQNRDASVNVSCHDVFNLPFFATFVACFLFLPVIVLIVTYVLIFRIARSHHRRLAPQVRAGRRCLRENQVVAVWCSQHSGAGRCCRCCQDQATLRDTPRHDGIAVKGGVGHDSNLLDVCVETNDSFLSEVCVENSVSILSDDCQEDSVRCGDNKACDNVRSNVHGSENSSDTKTGVFRNNSDDHNHNSRSVHAHCSRCICQPTGEHVMCYSEQNALTSETQCDNSMAGCEKKALFTSCQGSQVSSDFSHTQNDVAQDKEVCKNTVADNRTQSSAERRRLQNNVVKKERRVSFRIDVTHSKMTNDLPLSNDDANGIVPDLVPCDSHPFPGSGGSVSVLTRTAKKRETQKGGRKVSSNPVISSSFRETLRSTKVLVMVCSYFFLSWAPFLVYGMLEFTVYDQPQPPLYFTLLALIGGGSSFGNTVLYFFTQKAVCAILKEKLFVKHNSTLRKGRLY</sequence>
<evidence type="ECO:0000256" key="6">
    <source>
        <dbReference type="ARBA" id="ARBA00023136"/>
    </source>
</evidence>
<evidence type="ECO:0000256" key="9">
    <source>
        <dbReference type="RuleBase" id="RU000688"/>
    </source>
</evidence>
<evidence type="ECO:0000313" key="14">
    <source>
        <dbReference type="Proteomes" id="UP001374579"/>
    </source>
</evidence>
<evidence type="ECO:0000256" key="1">
    <source>
        <dbReference type="ARBA" id="ARBA00004651"/>
    </source>
</evidence>
<keyword evidence="6 11" id="KW-0472">Membrane</keyword>
<keyword evidence="5 9" id="KW-0297">G-protein coupled receptor</keyword>
<feature type="region of interest" description="Disordered" evidence="10">
    <location>
        <begin position="225"/>
        <end position="247"/>
    </location>
</feature>
<comment type="similarity">
    <text evidence="9">Belongs to the G-protein coupled receptor 1 family.</text>
</comment>
<dbReference type="GO" id="GO:0004930">
    <property type="term" value="F:G protein-coupled receptor activity"/>
    <property type="evidence" value="ECO:0007669"/>
    <property type="project" value="UniProtKB-KW"/>
</dbReference>
<dbReference type="GO" id="GO:0005886">
    <property type="term" value="C:plasma membrane"/>
    <property type="evidence" value="ECO:0007669"/>
    <property type="project" value="UniProtKB-SubCell"/>
</dbReference>
<keyword evidence="7 9" id="KW-0675">Receptor</keyword>
<dbReference type="CDD" id="cd00637">
    <property type="entry name" value="7tm_classA_rhodopsin-like"/>
    <property type="match status" value="1"/>
</dbReference>
<dbReference type="AlphaFoldDB" id="A0AAN9AJ50"/>
<dbReference type="PRINTS" id="PR00237">
    <property type="entry name" value="GPCRRHODOPSN"/>
</dbReference>
<dbReference type="InterPro" id="IPR000276">
    <property type="entry name" value="GPCR_Rhodpsn"/>
</dbReference>
<evidence type="ECO:0000256" key="5">
    <source>
        <dbReference type="ARBA" id="ARBA00023040"/>
    </source>
</evidence>
<evidence type="ECO:0000256" key="7">
    <source>
        <dbReference type="ARBA" id="ARBA00023170"/>
    </source>
</evidence>
<dbReference type="Proteomes" id="UP001374579">
    <property type="component" value="Unassembled WGS sequence"/>
</dbReference>
<evidence type="ECO:0000256" key="4">
    <source>
        <dbReference type="ARBA" id="ARBA00022989"/>
    </source>
</evidence>
<evidence type="ECO:0000256" key="11">
    <source>
        <dbReference type="SAM" id="Phobius"/>
    </source>
</evidence>
<dbReference type="SUPFAM" id="SSF81321">
    <property type="entry name" value="Family A G protein-coupled receptor-like"/>
    <property type="match status" value="1"/>
</dbReference>
<organism evidence="13 14">
    <name type="scientific">Littorina saxatilis</name>
    <dbReference type="NCBI Taxonomy" id="31220"/>
    <lineage>
        <taxon>Eukaryota</taxon>
        <taxon>Metazoa</taxon>
        <taxon>Spiralia</taxon>
        <taxon>Lophotrochozoa</taxon>
        <taxon>Mollusca</taxon>
        <taxon>Gastropoda</taxon>
        <taxon>Caenogastropoda</taxon>
        <taxon>Littorinimorpha</taxon>
        <taxon>Littorinoidea</taxon>
        <taxon>Littorinidae</taxon>
        <taxon>Littorina</taxon>
    </lineage>
</organism>
<feature type="compositionally biased region" description="Polar residues" evidence="10">
    <location>
        <begin position="225"/>
        <end position="234"/>
    </location>
</feature>
<evidence type="ECO:0000313" key="13">
    <source>
        <dbReference type="EMBL" id="KAK7087926.1"/>
    </source>
</evidence>
<comment type="caution">
    <text evidence="13">The sequence shown here is derived from an EMBL/GenBank/DDBJ whole genome shotgun (WGS) entry which is preliminary data.</text>
</comment>
<dbReference type="Pfam" id="PF00001">
    <property type="entry name" value="7tm_1"/>
    <property type="match status" value="1"/>
</dbReference>
<evidence type="ECO:0000256" key="3">
    <source>
        <dbReference type="ARBA" id="ARBA00022692"/>
    </source>
</evidence>
<name>A0AAN9AJ50_9CAEN</name>
<keyword evidence="8 9" id="KW-0807">Transducer</keyword>